<protein>
    <submittedName>
        <fullName evidence="1">Uncharacterized protein</fullName>
    </submittedName>
</protein>
<reference evidence="1" key="1">
    <citation type="submission" date="2020-05" db="EMBL/GenBank/DDBJ databases">
        <title>Large-scale comparative analyses of tick genomes elucidate their genetic diversity and vector capacities.</title>
        <authorList>
            <person name="Jia N."/>
            <person name="Wang J."/>
            <person name="Shi W."/>
            <person name="Du L."/>
            <person name="Sun Y."/>
            <person name="Zhan W."/>
            <person name="Jiang J."/>
            <person name="Wang Q."/>
            <person name="Zhang B."/>
            <person name="Ji P."/>
            <person name="Sakyi L.B."/>
            <person name="Cui X."/>
            <person name="Yuan T."/>
            <person name="Jiang B."/>
            <person name="Yang W."/>
            <person name="Lam T.T.-Y."/>
            <person name="Chang Q."/>
            <person name="Ding S."/>
            <person name="Wang X."/>
            <person name="Zhu J."/>
            <person name="Ruan X."/>
            <person name="Zhao L."/>
            <person name="Wei J."/>
            <person name="Que T."/>
            <person name="Du C."/>
            <person name="Cheng J."/>
            <person name="Dai P."/>
            <person name="Han X."/>
            <person name="Huang E."/>
            <person name="Gao Y."/>
            <person name="Liu J."/>
            <person name="Shao H."/>
            <person name="Ye R."/>
            <person name="Li L."/>
            <person name="Wei W."/>
            <person name="Wang X."/>
            <person name="Wang C."/>
            <person name="Yang T."/>
            <person name="Huo Q."/>
            <person name="Li W."/>
            <person name="Guo W."/>
            <person name="Chen H."/>
            <person name="Zhou L."/>
            <person name="Ni X."/>
            <person name="Tian J."/>
            <person name="Zhou Y."/>
            <person name="Sheng Y."/>
            <person name="Liu T."/>
            <person name="Pan Y."/>
            <person name="Xia L."/>
            <person name="Li J."/>
            <person name="Zhao F."/>
            <person name="Cao W."/>
        </authorList>
    </citation>
    <scope>NUCLEOTIDE SEQUENCE</scope>
    <source>
        <strain evidence="1">Hyas-2018</strain>
    </source>
</reference>
<name>A0ACB7TKU8_HYAAI</name>
<evidence type="ECO:0000313" key="1">
    <source>
        <dbReference type="EMBL" id="KAH6947430.1"/>
    </source>
</evidence>
<dbReference type="EMBL" id="CM023481">
    <property type="protein sequence ID" value="KAH6947430.1"/>
    <property type="molecule type" value="Genomic_DNA"/>
</dbReference>
<dbReference type="Proteomes" id="UP000821845">
    <property type="component" value="Chromosome 1"/>
</dbReference>
<comment type="caution">
    <text evidence="1">The sequence shown here is derived from an EMBL/GenBank/DDBJ whole genome shotgun (WGS) entry which is preliminary data.</text>
</comment>
<organism evidence="1 2">
    <name type="scientific">Hyalomma asiaticum</name>
    <name type="common">Tick</name>
    <dbReference type="NCBI Taxonomy" id="266040"/>
    <lineage>
        <taxon>Eukaryota</taxon>
        <taxon>Metazoa</taxon>
        <taxon>Ecdysozoa</taxon>
        <taxon>Arthropoda</taxon>
        <taxon>Chelicerata</taxon>
        <taxon>Arachnida</taxon>
        <taxon>Acari</taxon>
        <taxon>Parasitiformes</taxon>
        <taxon>Ixodida</taxon>
        <taxon>Ixodoidea</taxon>
        <taxon>Ixodidae</taxon>
        <taxon>Hyalomminae</taxon>
        <taxon>Hyalomma</taxon>
    </lineage>
</organism>
<evidence type="ECO:0000313" key="2">
    <source>
        <dbReference type="Proteomes" id="UP000821845"/>
    </source>
</evidence>
<sequence length="528" mass="59543">MGTWINLLQLTLPKSGSDNKQLSELLAEREAHAEELAAALERLREDHVESTLLLETIQSEKVAASRALSQNRELKRQLEEMQDVFVKLSNDKLELTEQLQKEQHVTKELGERLGQQEEELRELRDQNVEPSTSAPGLTHRRIGGCWARWCGSIPIDMDALQETSMPLQAQPLVPKHQESGAEVNEMDVQVLSHQDSSVETESVAVAECRDSRPWTEDCWQTVLSRRQKKSPVKEQRTASQAADCNNSSSSQPKQGSQVKHGRRPRRRRSLLPLPRENIKVVLRPHKGLVFKDLLGYEIPAAVIDTCHRHFDGISFMLRVRPGSNITIVSTRHVHVAKDLRELNHLTIRGRMHSFNSYVVNPEDVLRGVVHGIPPGTSQADLMANLPACDMGSVHEDQIDDPHKNVTFSSDGGEDADISSGTEAVSRGIESDKLCKKKLKNVPPRKSRAVQPDKTHHPRWFSFDRDSSADLRSRSRSRSRASSRDRTPSAAGKHHKQQKQQQLQQPKELAQQLVSRTQEQDGRNHLPAK</sequence>
<proteinExistence type="predicted"/>
<keyword evidence="2" id="KW-1185">Reference proteome</keyword>
<gene>
    <name evidence="1" type="ORF">HPB50_018917</name>
</gene>
<accession>A0ACB7TKU8</accession>